<proteinExistence type="predicted"/>
<evidence type="ECO:0000256" key="1">
    <source>
        <dbReference type="SAM" id="MobiDB-lite"/>
    </source>
</evidence>
<reference evidence="2" key="1">
    <citation type="journal article" date="2015" name="Nature">
        <title>Complex archaea that bridge the gap between prokaryotes and eukaryotes.</title>
        <authorList>
            <person name="Spang A."/>
            <person name="Saw J.H."/>
            <person name="Jorgensen S.L."/>
            <person name="Zaremba-Niedzwiedzka K."/>
            <person name="Martijn J."/>
            <person name="Lind A.E."/>
            <person name="van Eijk R."/>
            <person name="Schleper C."/>
            <person name="Guy L."/>
            <person name="Ettema T.J."/>
        </authorList>
    </citation>
    <scope>NUCLEOTIDE SEQUENCE</scope>
</reference>
<feature type="region of interest" description="Disordered" evidence="1">
    <location>
        <begin position="52"/>
        <end position="75"/>
    </location>
</feature>
<name>A0A0F9X8V6_9ZZZZ</name>
<feature type="compositionally biased region" description="Basic and acidic residues" evidence="1">
    <location>
        <begin position="52"/>
        <end position="66"/>
    </location>
</feature>
<gene>
    <name evidence="2" type="ORF">LCGC14_0251200</name>
</gene>
<evidence type="ECO:0000313" key="2">
    <source>
        <dbReference type="EMBL" id="KKN88048.1"/>
    </source>
</evidence>
<dbReference type="AlphaFoldDB" id="A0A0F9X8V6"/>
<organism evidence="2">
    <name type="scientific">marine sediment metagenome</name>
    <dbReference type="NCBI Taxonomy" id="412755"/>
    <lineage>
        <taxon>unclassified sequences</taxon>
        <taxon>metagenomes</taxon>
        <taxon>ecological metagenomes</taxon>
    </lineage>
</organism>
<dbReference type="EMBL" id="LAZR01000131">
    <property type="protein sequence ID" value="KKN88048.1"/>
    <property type="molecule type" value="Genomic_DNA"/>
</dbReference>
<protein>
    <recommendedName>
        <fullName evidence="3">Hypervirulence associated protein TUDOR domain-containing protein</fullName>
    </recommendedName>
</protein>
<sequence>MSLKLGETVRYVDARGRERPALVTAIHGSVENDPSINLVIVSDDEERHDAYGRQIERETSVVHESDQGADGNFWR</sequence>
<accession>A0A0F9X8V6</accession>
<evidence type="ECO:0008006" key="3">
    <source>
        <dbReference type="Google" id="ProtNLM"/>
    </source>
</evidence>
<comment type="caution">
    <text evidence="2">The sequence shown here is derived from an EMBL/GenBank/DDBJ whole genome shotgun (WGS) entry which is preliminary data.</text>
</comment>